<dbReference type="CDD" id="cd16325">
    <property type="entry name" value="LolA"/>
    <property type="match status" value="1"/>
</dbReference>
<keyword evidence="9" id="KW-0449">Lipoprotein</keyword>
<dbReference type="NCBIfam" id="TIGR00547">
    <property type="entry name" value="lolA"/>
    <property type="match status" value="1"/>
</dbReference>
<dbReference type="InterPro" id="IPR004564">
    <property type="entry name" value="OM_lipoprot_carrier_LolA-like"/>
</dbReference>
<evidence type="ECO:0000256" key="8">
    <source>
        <dbReference type="ARBA" id="ARBA00023186"/>
    </source>
</evidence>
<dbReference type="GO" id="GO:0042597">
    <property type="term" value="C:periplasmic space"/>
    <property type="evidence" value="ECO:0007669"/>
    <property type="project" value="UniProtKB-SubCell"/>
</dbReference>
<dbReference type="EMBL" id="FPHJ01000062">
    <property type="protein sequence ID" value="SFV68734.1"/>
    <property type="molecule type" value="Genomic_DNA"/>
</dbReference>
<dbReference type="Gene3D" id="2.50.20.10">
    <property type="entry name" value="Lipoprotein localisation LolA/LolB/LppX"/>
    <property type="match status" value="1"/>
</dbReference>
<evidence type="ECO:0000256" key="3">
    <source>
        <dbReference type="ARBA" id="ARBA00011245"/>
    </source>
</evidence>
<dbReference type="InterPro" id="IPR018323">
    <property type="entry name" value="OM_lipoprot_carrier_LolA_Pbac"/>
</dbReference>
<keyword evidence="6" id="KW-0574">Periplasm</keyword>
<proteinExistence type="inferred from homology"/>
<evidence type="ECO:0000313" key="9">
    <source>
        <dbReference type="EMBL" id="SFV68734.1"/>
    </source>
</evidence>
<evidence type="ECO:0000256" key="4">
    <source>
        <dbReference type="ARBA" id="ARBA00014035"/>
    </source>
</evidence>
<keyword evidence="5" id="KW-0813">Transport</keyword>
<dbReference type="AlphaFoldDB" id="A0A1W1CSH6"/>
<evidence type="ECO:0000256" key="1">
    <source>
        <dbReference type="ARBA" id="ARBA00004418"/>
    </source>
</evidence>
<dbReference type="PANTHER" id="PTHR35869:SF1">
    <property type="entry name" value="OUTER-MEMBRANE LIPOPROTEIN CARRIER PROTEIN"/>
    <property type="match status" value="1"/>
</dbReference>
<evidence type="ECO:0000256" key="6">
    <source>
        <dbReference type="ARBA" id="ARBA00022764"/>
    </source>
</evidence>
<protein>
    <recommendedName>
        <fullName evidence="4">Outer-membrane lipoprotein carrier protein</fullName>
    </recommendedName>
</protein>
<evidence type="ECO:0000256" key="5">
    <source>
        <dbReference type="ARBA" id="ARBA00022448"/>
    </source>
</evidence>
<dbReference type="PANTHER" id="PTHR35869">
    <property type="entry name" value="OUTER-MEMBRANE LIPOPROTEIN CARRIER PROTEIN"/>
    <property type="match status" value="1"/>
</dbReference>
<comment type="subunit">
    <text evidence="3">Monomer.</text>
</comment>
<accession>A0A1W1CSH6</accession>
<organism evidence="9">
    <name type="scientific">hydrothermal vent metagenome</name>
    <dbReference type="NCBI Taxonomy" id="652676"/>
    <lineage>
        <taxon>unclassified sequences</taxon>
        <taxon>metagenomes</taxon>
        <taxon>ecological metagenomes</taxon>
    </lineage>
</organism>
<dbReference type="InterPro" id="IPR029046">
    <property type="entry name" value="LolA/LolB/LppX"/>
</dbReference>
<dbReference type="GO" id="GO:0042953">
    <property type="term" value="P:lipoprotein transport"/>
    <property type="evidence" value="ECO:0007669"/>
    <property type="project" value="InterPro"/>
</dbReference>
<sequence>MKILFLLLISFNLFASPLDEFLKTTSFTADFKQFNYDSQGILIEKSLGFIKLKRPNHLLWHTKQPDEQILTINPNAIWLYDVELEQASKQNIKKIKNSPLYFLINGQAQQKIIFSHTKNNINWYKKTNNGQFKIIYFGFDNQGLKQLKLISENNILVVKFDEIKTNQSIDDKVFELELPNNVDIIE</sequence>
<keyword evidence="8" id="KW-0143">Chaperone</keyword>
<name>A0A1W1CSH6_9ZZZZ</name>
<gene>
    <name evidence="9" type="ORF">MNB_SUP05-5-521</name>
</gene>
<keyword evidence="7" id="KW-0653">Protein transport</keyword>
<evidence type="ECO:0000256" key="2">
    <source>
        <dbReference type="ARBA" id="ARBA00007615"/>
    </source>
</evidence>
<comment type="similarity">
    <text evidence="2">Belongs to the LolA family.</text>
</comment>
<reference evidence="9" key="1">
    <citation type="submission" date="2016-10" db="EMBL/GenBank/DDBJ databases">
        <authorList>
            <person name="de Groot N.N."/>
        </authorList>
    </citation>
    <scope>NUCLEOTIDE SEQUENCE</scope>
</reference>
<dbReference type="SUPFAM" id="SSF89392">
    <property type="entry name" value="Prokaryotic lipoproteins and lipoprotein localization factors"/>
    <property type="match status" value="1"/>
</dbReference>
<dbReference type="Pfam" id="PF03548">
    <property type="entry name" value="LolA"/>
    <property type="match status" value="1"/>
</dbReference>
<evidence type="ECO:0000256" key="7">
    <source>
        <dbReference type="ARBA" id="ARBA00022927"/>
    </source>
</evidence>
<comment type="subcellular location">
    <subcellularLocation>
        <location evidence="1">Periplasm</location>
    </subcellularLocation>
</comment>